<keyword evidence="3" id="KW-1185">Reference proteome</keyword>
<dbReference type="InterPro" id="IPR050796">
    <property type="entry name" value="SCF_F-box_component"/>
</dbReference>
<dbReference type="Pfam" id="PF07734">
    <property type="entry name" value="FBA_1"/>
    <property type="match status" value="1"/>
</dbReference>
<dbReference type="SUPFAM" id="SSF81383">
    <property type="entry name" value="F-box domain"/>
    <property type="match status" value="1"/>
</dbReference>
<comment type="caution">
    <text evidence="2">The sequence shown here is derived from an EMBL/GenBank/DDBJ whole genome shotgun (WGS) entry which is preliminary data.</text>
</comment>
<gene>
    <name evidence="2" type="ORF">RJ639_034277</name>
</gene>
<dbReference type="PANTHER" id="PTHR31672:SF13">
    <property type="entry name" value="F-BOX PROTEIN CPR30-LIKE"/>
    <property type="match status" value="1"/>
</dbReference>
<sequence>MTTQIVESCKRAQSSDTILSFKHLPIEILIEILLKLPVKAPIKVTCVCKTWYSVVNDSHFITTHLNQSTLNGDNHPVHLPTSPSGKRCCSMLSMDTLDGLSIHEIPFNPEFDTFRIAGSRNGSSTMATPFTCGILPLRKSTSFAIPVFRENPTRLLFLDSGFITRQMITGLLEFYTILINTSTVGKGTLSTISWRKIEADGIDFPDEQSMSVFVNGAVHGKASRGSPERIMSFNFADEKFGEIMLPRRESDMERATVKESIGVFKELLALFRWYGESKNCQVWVMRENGVADSWTKQFLIDVRERIFQPLCFNRNDECSISYFGIPKFECDGDLLMEETCKLESSPAAQSGTQMWSMHHGDLAVTAH</sequence>
<dbReference type="InterPro" id="IPR001810">
    <property type="entry name" value="F-box_dom"/>
</dbReference>
<dbReference type="AlphaFoldDB" id="A0AA89BEV0"/>
<dbReference type="NCBIfam" id="TIGR01640">
    <property type="entry name" value="F_box_assoc_1"/>
    <property type="match status" value="1"/>
</dbReference>
<organism evidence="2 3">
    <name type="scientific">Escallonia herrerae</name>
    <dbReference type="NCBI Taxonomy" id="1293975"/>
    <lineage>
        <taxon>Eukaryota</taxon>
        <taxon>Viridiplantae</taxon>
        <taxon>Streptophyta</taxon>
        <taxon>Embryophyta</taxon>
        <taxon>Tracheophyta</taxon>
        <taxon>Spermatophyta</taxon>
        <taxon>Magnoliopsida</taxon>
        <taxon>eudicotyledons</taxon>
        <taxon>Gunneridae</taxon>
        <taxon>Pentapetalae</taxon>
        <taxon>asterids</taxon>
        <taxon>campanulids</taxon>
        <taxon>Escalloniales</taxon>
        <taxon>Escalloniaceae</taxon>
        <taxon>Escallonia</taxon>
    </lineage>
</organism>
<dbReference type="PROSITE" id="PS50181">
    <property type="entry name" value="FBOX"/>
    <property type="match status" value="1"/>
</dbReference>
<dbReference type="InterPro" id="IPR006527">
    <property type="entry name" value="F-box-assoc_dom_typ1"/>
</dbReference>
<dbReference type="Proteomes" id="UP001188597">
    <property type="component" value="Unassembled WGS sequence"/>
</dbReference>
<evidence type="ECO:0000313" key="2">
    <source>
        <dbReference type="EMBL" id="KAK3034052.1"/>
    </source>
</evidence>
<dbReference type="Gene3D" id="1.20.1280.50">
    <property type="match status" value="1"/>
</dbReference>
<name>A0AA89BEV0_9ASTE</name>
<dbReference type="InterPro" id="IPR017451">
    <property type="entry name" value="F-box-assoc_interact_dom"/>
</dbReference>
<dbReference type="EMBL" id="JAVXUP010000213">
    <property type="protein sequence ID" value="KAK3034052.1"/>
    <property type="molecule type" value="Genomic_DNA"/>
</dbReference>
<proteinExistence type="predicted"/>
<evidence type="ECO:0000259" key="1">
    <source>
        <dbReference type="PROSITE" id="PS50181"/>
    </source>
</evidence>
<dbReference type="SMART" id="SM00256">
    <property type="entry name" value="FBOX"/>
    <property type="match status" value="1"/>
</dbReference>
<dbReference type="Pfam" id="PF12937">
    <property type="entry name" value="F-box-like"/>
    <property type="match status" value="1"/>
</dbReference>
<dbReference type="InterPro" id="IPR036047">
    <property type="entry name" value="F-box-like_dom_sf"/>
</dbReference>
<accession>A0AA89BEV0</accession>
<protein>
    <recommendedName>
        <fullName evidence="1">F-box domain-containing protein</fullName>
    </recommendedName>
</protein>
<reference evidence="2" key="1">
    <citation type="submission" date="2022-12" db="EMBL/GenBank/DDBJ databases">
        <title>Draft genome assemblies for two species of Escallonia (Escalloniales).</title>
        <authorList>
            <person name="Chanderbali A."/>
            <person name="Dervinis C."/>
            <person name="Anghel I."/>
            <person name="Soltis D."/>
            <person name="Soltis P."/>
            <person name="Zapata F."/>
        </authorList>
    </citation>
    <scope>NUCLEOTIDE SEQUENCE</scope>
    <source>
        <strain evidence="2">UCBG64.0493</strain>
        <tissue evidence="2">Leaf</tissue>
    </source>
</reference>
<feature type="domain" description="F-box" evidence="1">
    <location>
        <begin position="18"/>
        <end position="64"/>
    </location>
</feature>
<dbReference type="PANTHER" id="PTHR31672">
    <property type="entry name" value="BNACNNG10540D PROTEIN"/>
    <property type="match status" value="1"/>
</dbReference>
<evidence type="ECO:0000313" key="3">
    <source>
        <dbReference type="Proteomes" id="UP001188597"/>
    </source>
</evidence>